<feature type="region of interest" description="Disordered" evidence="1">
    <location>
        <begin position="62"/>
        <end position="134"/>
    </location>
</feature>
<feature type="compositionally biased region" description="Polar residues" evidence="1">
    <location>
        <begin position="62"/>
        <end position="76"/>
    </location>
</feature>
<proteinExistence type="predicted"/>
<evidence type="ECO:0000313" key="2">
    <source>
        <dbReference type="EMBL" id="KAK4291955.1"/>
    </source>
</evidence>
<dbReference type="EMBL" id="JAWZYT010004998">
    <property type="protein sequence ID" value="KAK4291955.1"/>
    <property type="molecule type" value="Genomic_DNA"/>
</dbReference>
<sequence length="150" mass="15945">MSCLGSSVLQVVSPSLCACCKLPPMLHDPPNPIAPRAISVTSPQSCLVVCCVYLSSTPSLHNSTPSLHNSTPSFHNSTPSLHNSTTTPSTTRPPPSPQLDPLSPQLDHLPLHNSTTSPSTTRPPPPPRTFHTTDLTHASLLITYSTGIHF</sequence>
<evidence type="ECO:0000313" key="3">
    <source>
        <dbReference type="Proteomes" id="UP001292094"/>
    </source>
</evidence>
<feature type="compositionally biased region" description="Low complexity" evidence="1">
    <location>
        <begin position="99"/>
        <end position="120"/>
    </location>
</feature>
<gene>
    <name evidence="2" type="ORF">Pmani_035245</name>
</gene>
<reference evidence="2" key="1">
    <citation type="submission" date="2023-11" db="EMBL/GenBank/DDBJ databases">
        <title>Genome assemblies of two species of porcelain crab, Petrolisthes cinctipes and Petrolisthes manimaculis (Anomura: Porcellanidae).</title>
        <authorList>
            <person name="Angst P."/>
        </authorList>
    </citation>
    <scope>NUCLEOTIDE SEQUENCE</scope>
    <source>
        <strain evidence="2">PB745_02</strain>
        <tissue evidence="2">Gill</tissue>
    </source>
</reference>
<comment type="caution">
    <text evidence="2">The sequence shown here is derived from an EMBL/GenBank/DDBJ whole genome shotgun (WGS) entry which is preliminary data.</text>
</comment>
<name>A0AAE1NMQ2_9EUCA</name>
<dbReference type="Proteomes" id="UP001292094">
    <property type="component" value="Unassembled WGS sequence"/>
</dbReference>
<keyword evidence="3" id="KW-1185">Reference proteome</keyword>
<accession>A0AAE1NMQ2</accession>
<dbReference type="AlphaFoldDB" id="A0AAE1NMQ2"/>
<evidence type="ECO:0000256" key="1">
    <source>
        <dbReference type="SAM" id="MobiDB-lite"/>
    </source>
</evidence>
<protein>
    <submittedName>
        <fullName evidence="2">Uncharacterized protein</fullName>
    </submittedName>
</protein>
<feature type="compositionally biased region" description="Low complexity" evidence="1">
    <location>
        <begin position="77"/>
        <end position="90"/>
    </location>
</feature>
<organism evidence="2 3">
    <name type="scientific">Petrolisthes manimaculis</name>
    <dbReference type="NCBI Taxonomy" id="1843537"/>
    <lineage>
        <taxon>Eukaryota</taxon>
        <taxon>Metazoa</taxon>
        <taxon>Ecdysozoa</taxon>
        <taxon>Arthropoda</taxon>
        <taxon>Crustacea</taxon>
        <taxon>Multicrustacea</taxon>
        <taxon>Malacostraca</taxon>
        <taxon>Eumalacostraca</taxon>
        <taxon>Eucarida</taxon>
        <taxon>Decapoda</taxon>
        <taxon>Pleocyemata</taxon>
        <taxon>Anomura</taxon>
        <taxon>Galatheoidea</taxon>
        <taxon>Porcellanidae</taxon>
        <taxon>Petrolisthes</taxon>
    </lineage>
</organism>